<organism evidence="1">
    <name type="scientific">Arion vulgaris</name>
    <dbReference type="NCBI Taxonomy" id="1028688"/>
    <lineage>
        <taxon>Eukaryota</taxon>
        <taxon>Metazoa</taxon>
        <taxon>Spiralia</taxon>
        <taxon>Lophotrochozoa</taxon>
        <taxon>Mollusca</taxon>
        <taxon>Gastropoda</taxon>
        <taxon>Heterobranchia</taxon>
        <taxon>Euthyneura</taxon>
        <taxon>Panpulmonata</taxon>
        <taxon>Eupulmonata</taxon>
        <taxon>Stylommatophora</taxon>
        <taxon>Helicina</taxon>
        <taxon>Arionoidea</taxon>
        <taxon>Arionidae</taxon>
        <taxon>Arion</taxon>
    </lineage>
</organism>
<dbReference type="AlphaFoldDB" id="A0A0B6YTF7"/>
<accession>A0A0B6YTF7</accession>
<feature type="non-terminal residue" evidence="1">
    <location>
        <position position="1"/>
    </location>
</feature>
<proteinExistence type="predicted"/>
<reference evidence="1" key="1">
    <citation type="submission" date="2014-12" db="EMBL/GenBank/DDBJ databases">
        <title>Insight into the proteome of Arion vulgaris.</title>
        <authorList>
            <person name="Aradska J."/>
            <person name="Bulat T."/>
            <person name="Smidak R."/>
            <person name="Sarate P."/>
            <person name="Gangsoo J."/>
            <person name="Sialana F."/>
            <person name="Bilban M."/>
            <person name="Lubec G."/>
        </authorList>
    </citation>
    <scope>NUCLEOTIDE SEQUENCE</scope>
    <source>
        <tissue evidence="1">Skin</tissue>
    </source>
</reference>
<dbReference type="EMBL" id="HACG01012201">
    <property type="protein sequence ID" value="CEK59066.1"/>
    <property type="molecule type" value="Transcribed_RNA"/>
</dbReference>
<evidence type="ECO:0000313" key="1">
    <source>
        <dbReference type="EMBL" id="CEK59066.1"/>
    </source>
</evidence>
<gene>
    <name evidence="1" type="primary">ORF35090</name>
</gene>
<name>A0A0B6YTF7_9EUPU</name>
<sequence length="67" mass="8102">NRQGKKFKCRWLIEEEQTIIKIQRWIEQVFCMSVGALAKTALSIETADRKRRLEQPNKTWRRTVERV</sequence>
<protein>
    <submittedName>
        <fullName evidence="1">Uncharacterized protein</fullName>
    </submittedName>
</protein>
<feature type="non-terminal residue" evidence="1">
    <location>
        <position position="67"/>
    </location>
</feature>